<keyword evidence="2" id="KW-1185">Reference proteome</keyword>
<dbReference type="KEGG" id="lal:AT746_04225"/>
<sequence>MAMSVAVCVGDDSTDKLIEALRTAIARMKVASEVKPITRCNSIINKGFKISICCKDLLLENL</sequence>
<dbReference type="AlphaFoldDB" id="A0A0U3AFT1"/>
<protein>
    <submittedName>
        <fullName evidence="1">Uncharacterized protein</fullName>
    </submittedName>
</protein>
<dbReference type="EMBL" id="CP013650">
    <property type="protein sequence ID" value="ALS97553.1"/>
    <property type="molecule type" value="Genomic_DNA"/>
</dbReference>
<evidence type="ECO:0000313" key="2">
    <source>
        <dbReference type="Proteomes" id="UP000068447"/>
    </source>
</evidence>
<evidence type="ECO:0000313" key="1">
    <source>
        <dbReference type="EMBL" id="ALS97553.1"/>
    </source>
</evidence>
<accession>A0A0U3AFT1</accession>
<reference evidence="1 2" key="1">
    <citation type="submission" date="2015-12" db="EMBL/GenBank/DDBJ databases">
        <title>Complete genome of Lacimicrobium alkaliphilum KCTC 32984.</title>
        <authorList>
            <person name="Kim S.-G."/>
            <person name="Lee Y.-J."/>
        </authorList>
    </citation>
    <scope>NUCLEOTIDE SEQUENCE [LARGE SCALE GENOMIC DNA]</scope>
    <source>
        <strain evidence="1 2">YelD216</strain>
    </source>
</reference>
<name>A0A0U3AFT1_9ALTE</name>
<organism evidence="1 2">
    <name type="scientific">Lacimicrobium alkaliphilum</name>
    <dbReference type="NCBI Taxonomy" id="1526571"/>
    <lineage>
        <taxon>Bacteria</taxon>
        <taxon>Pseudomonadati</taxon>
        <taxon>Pseudomonadota</taxon>
        <taxon>Gammaproteobacteria</taxon>
        <taxon>Alteromonadales</taxon>
        <taxon>Alteromonadaceae</taxon>
        <taxon>Lacimicrobium</taxon>
    </lineage>
</organism>
<gene>
    <name evidence="1" type="ORF">AT746_04225</name>
</gene>
<dbReference type="Proteomes" id="UP000068447">
    <property type="component" value="Chromosome"/>
</dbReference>
<proteinExistence type="predicted"/>